<evidence type="ECO:0000256" key="12">
    <source>
        <dbReference type="ARBA" id="ARBA00031464"/>
    </source>
</evidence>
<evidence type="ECO:0000256" key="3">
    <source>
        <dbReference type="ARBA" id="ARBA00004806"/>
    </source>
</evidence>
<evidence type="ECO:0000256" key="1">
    <source>
        <dbReference type="ARBA" id="ARBA00001823"/>
    </source>
</evidence>
<reference evidence="16 17" key="1">
    <citation type="submission" date="2019-10" db="EMBL/GenBank/DDBJ databases">
        <title>Description of Paenibacillus humi sp. nov.</title>
        <authorList>
            <person name="Carlier A."/>
            <person name="Qi S."/>
        </authorList>
    </citation>
    <scope>NUCLEOTIDE SEQUENCE [LARGE SCALE GENOMIC DNA]</scope>
    <source>
        <strain evidence="16 17">LMG 31461</strain>
    </source>
</reference>
<dbReference type="PANTHER" id="PTHR11055:SF1">
    <property type="entry name" value="PAPS SYNTHETASE, ISOFORM D"/>
    <property type="match status" value="1"/>
</dbReference>
<dbReference type="InterPro" id="IPR059117">
    <property type="entry name" value="APS_kinase_dom"/>
</dbReference>
<comment type="function">
    <text evidence="2 13 14">Catalyzes the synthesis of activated sulfate.</text>
</comment>
<feature type="active site" description="Phosphoserine intermediate" evidence="13">
    <location>
        <position position="109"/>
    </location>
</feature>
<keyword evidence="7 13" id="KW-0547">Nucleotide-binding</keyword>
<evidence type="ECO:0000256" key="14">
    <source>
        <dbReference type="RuleBase" id="RU004347"/>
    </source>
</evidence>
<comment type="catalytic activity">
    <reaction evidence="1 13 14">
        <text>adenosine 5'-phosphosulfate + ATP = 3'-phosphoadenylyl sulfate + ADP + H(+)</text>
        <dbReference type="Rhea" id="RHEA:24152"/>
        <dbReference type="ChEBI" id="CHEBI:15378"/>
        <dbReference type="ChEBI" id="CHEBI:30616"/>
        <dbReference type="ChEBI" id="CHEBI:58243"/>
        <dbReference type="ChEBI" id="CHEBI:58339"/>
        <dbReference type="ChEBI" id="CHEBI:456216"/>
        <dbReference type="EC" id="2.7.1.25"/>
    </reaction>
</comment>
<accession>A0ABX1XDX2</accession>
<evidence type="ECO:0000313" key="16">
    <source>
        <dbReference type="EMBL" id="NOU66226.1"/>
    </source>
</evidence>
<evidence type="ECO:0000259" key="15">
    <source>
        <dbReference type="Pfam" id="PF01583"/>
    </source>
</evidence>
<dbReference type="RefSeq" id="WP_171632528.1">
    <property type="nucleotide sequence ID" value="NZ_WHNY01000060.1"/>
</dbReference>
<dbReference type="Gene3D" id="3.40.50.300">
    <property type="entry name" value="P-loop containing nucleotide triphosphate hydrolases"/>
    <property type="match status" value="1"/>
</dbReference>
<dbReference type="InterPro" id="IPR002891">
    <property type="entry name" value="APS"/>
</dbReference>
<dbReference type="CDD" id="cd02027">
    <property type="entry name" value="APSK"/>
    <property type="match status" value="1"/>
</dbReference>
<evidence type="ECO:0000256" key="11">
    <source>
        <dbReference type="ARBA" id="ARBA00031393"/>
    </source>
</evidence>
<feature type="binding site" evidence="13">
    <location>
        <begin position="35"/>
        <end position="42"/>
    </location>
    <ligand>
        <name>ATP</name>
        <dbReference type="ChEBI" id="CHEBI:30616"/>
    </ligand>
</feature>
<dbReference type="PANTHER" id="PTHR11055">
    <property type="entry name" value="BIFUNCTIONAL 3'-PHOSPHOADENOSINE 5'-PHOSPHOSULFATE SYNTHASE"/>
    <property type="match status" value="1"/>
</dbReference>
<comment type="caution">
    <text evidence="16">The sequence shown here is derived from an EMBL/GenBank/DDBJ whole genome shotgun (WGS) entry which is preliminary data.</text>
</comment>
<dbReference type="Proteomes" id="UP000653578">
    <property type="component" value="Unassembled WGS sequence"/>
</dbReference>
<dbReference type="NCBIfam" id="TIGR00455">
    <property type="entry name" value="apsK"/>
    <property type="match status" value="1"/>
</dbReference>
<protein>
    <recommendedName>
        <fullName evidence="5 13">Adenylyl-sulfate kinase</fullName>
        <ecNumber evidence="5 13">2.7.1.25</ecNumber>
    </recommendedName>
    <alternativeName>
        <fullName evidence="11 13">APS kinase</fullName>
    </alternativeName>
    <alternativeName>
        <fullName evidence="12 13">ATP adenosine-5'-phosphosulfate 3'-phosphotransferase</fullName>
    </alternativeName>
    <alternativeName>
        <fullName evidence="10 13">Adenosine-5'-phosphosulfate kinase</fullName>
    </alternativeName>
</protein>
<evidence type="ECO:0000256" key="7">
    <source>
        <dbReference type="ARBA" id="ARBA00022741"/>
    </source>
</evidence>
<dbReference type="HAMAP" id="MF_00065">
    <property type="entry name" value="Adenylyl_sulf_kinase"/>
    <property type="match status" value="1"/>
</dbReference>
<dbReference type="EMBL" id="WHNY01000060">
    <property type="protein sequence ID" value="NOU66226.1"/>
    <property type="molecule type" value="Genomic_DNA"/>
</dbReference>
<gene>
    <name evidence="13 16" type="primary">cysC</name>
    <name evidence="16" type="ORF">GC096_19485</name>
</gene>
<evidence type="ECO:0000256" key="2">
    <source>
        <dbReference type="ARBA" id="ARBA00002632"/>
    </source>
</evidence>
<name>A0ABX1XDX2_9BACL</name>
<evidence type="ECO:0000256" key="10">
    <source>
        <dbReference type="ARBA" id="ARBA00029724"/>
    </source>
</evidence>
<evidence type="ECO:0000256" key="13">
    <source>
        <dbReference type="HAMAP-Rule" id="MF_00065"/>
    </source>
</evidence>
<organism evidence="16 17">
    <name type="scientific">Paenibacillus plantarum</name>
    <dbReference type="NCBI Taxonomy" id="2654975"/>
    <lineage>
        <taxon>Bacteria</taxon>
        <taxon>Bacillati</taxon>
        <taxon>Bacillota</taxon>
        <taxon>Bacilli</taxon>
        <taxon>Bacillales</taxon>
        <taxon>Paenibacillaceae</taxon>
        <taxon>Paenibacillus</taxon>
    </lineage>
</organism>
<dbReference type="InterPro" id="IPR027417">
    <property type="entry name" value="P-loop_NTPase"/>
</dbReference>
<dbReference type="GO" id="GO:0004020">
    <property type="term" value="F:adenylylsulfate kinase activity"/>
    <property type="evidence" value="ECO:0007669"/>
    <property type="project" value="UniProtKB-EC"/>
</dbReference>
<feature type="domain" description="APS kinase" evidence="15">
    <location>
        <begin position="27"/>
        <end position="177"/>
    </location>
</feature>
<proteinExistence type="inferred from homology"/>
<keyword evidence="6 13" id="KW-0808">Transferase</keyword>
<keyword evidence="9 13" id="KW-0067">ATP-binding</keyword>
<dbReference type="NCBIfam" id="NF003013">
    <property type="entry name" value="PRK03846.1"/>
    <property type="match status" value="1"/>
</dbReference>
<keyword evidence="17" id="KW-1185">Reference proteome</keyword>
<dbReference type="Pfam" id="PF01583">
    <property type="entry name" value="APS_kinase"/>
    <property type="match status" value="1"/>
</dbReference>
<evidence type="ECO:0000256" key="8">
    <source>
        <dbReference type="ARBA" id="ARBA00022777"/>
    </source>
</evidence>
<evidence type="ECO:0000256" key="4">
    <source>
        <dbReference type="ARBA" id="ARBA00007008"/>
    </source>
</evidence>
<evidence type="ECO:0000256" key="5">
    <source>
        <dbReference type="ARBA" id="ARBA00012121"/>
    </source>
</evidence>
<comment type="pathway">
    <text evidence="3 13 14">Sulfur metabolism; hydrogen sulfide biosynthesis; sulfite from sulfate: step 2/3.</text>
</comment>
<evidence type="ECO:0000256" key="6">
    <source>
        <dbReference type="ARBA" id="ARBA00022679"/>
    </source>
</evidence>
<comment type="similarity">
    <text evidence="4 13 14">Belongs to the APS kinase family.</text>
</comment>
<dbReference type="SUPFAM" id="SSF52540">
    <property type="entry name" value="P-loop containing nucleoside triphosphate hydrolases"/>
    <property type="match status" value="1"/>
</dbReference>
<keyword evidence="8 13" id="KW-0418">Kinase</keyword>
<dbReference type="EC" id="2.7.1.25" evidence="5 13"/>
<evidence type="ECO:0000313" key="17">
    <source>
        <dbReference type="Proteomes" id="UP000653578"/>
    </source>
</evidence>
<evidence type="ECO:0000256" key="9">
    <source>
        <dbReference type="ARBA" id="ARBA00022840"/>
    </source>
</evidence>
<keyword evidence="13" id="KW-0597">Phosphoprotein</keyword>
<sequence length="200" mass="23105">MDESKSHIFWHQPKITQKERRILQQHRSCVIWLTGLSASGKSTLANELNKYLHNQSVRSYVLDGDNVRLGLNRDLGFTPEDRKENIRRIGEVSRLFVDAGLITITAFISPYLEDRNLVRSMFPQDDFIEVFVKCSIEECERRDPKGLYKKARTDQIKEFTGVSAPYEISKNPELVIETDKQSVENSVLQLVGYLKTHGYL</sequence>